<feature type="compositionally biased region" description="Acidic residues" evidence="1">
    <location>
        <begin position="39"/>
        <end position="60"/>
    </location>
</feature>
<dbReference type="Proteomes" id="UP000704712">
    <property type="component" value="Unassembled WGS sequence"/>
</dbReference>
<reference evidence="2" key="1">
    <citation type="submission" date="2020-03" db="EMBL/GenBank/DDBJ databases">
        <title>Hybrid Assembly of Korean Phytophthora infestans isolates.</title>
        <authorList>
            <person name="Prokchorchik M."/>
            <person name="Lee Y."/>
            <person name="Seo J."/>
            <person name="Cho J.-H."/>
            <person name="Park Y.-E."/>
            <person name="Jang D.-C."/>
            <person name="Im J.-S."/>
            <person name="Choi J.-G."/>
            <person name="Park H.-J."/>
            <person name="Lee G.-B."/>
            <person name="Lee Y.-G."/>
            <person name="Hong S.-Y."/>
            <person name="Cho K."/>
            <person name="Sohn K.H."/>
        </authorList>
    </citation>
    <scope>NUCLEOTIDE SEQUENCE</scope>
    <source>
        <strain evidence="2">KR_2_A2</strain>
    </source>
</reference>
<name>A0A8S9TTL5_PHYIN</name>
<evidence type="ECO:0000313" key="2">
    <source>
        <dbReference type="EMBL" id="KAF4130059.1"/>
    </source>
</evidence>
<comment type="caution">
    <text evidence="2">The sequence shown here is derived from an EMBL/GenBank/DDBJ whole genome shotgun (WGS) entry which is preliminary data.</text>
</comment>
<accession>A0A8S9TTL5</accession>
<organism evidence="2 3">
    <name type="scientific">Phytophthora infestans</name>
    <name type="common">Potato late blight agent</name>
    <name type="synonym">Botrytis infestans</name>
    <dbReference type="NCBI Taxonomy" id="4787"/>
    <lineage>
        <taxon>Eukaryota</taxon>
        <taxon>Sar</taxon>
        <taxon>Stramenopiles</taxon>
        <taxon>Oomycota</taxon>
        <taxon>Peronosporomycetes</taxon>
        <taxon>Peronosporales</taxon>
        <taxon>Peronosporaceae</taxon>
        <taxon>Phytophthora</taxon>
    </lineage>
</organism>
<feature type="region of interest" description="Disordered" evidence="1">
    <location>
        <begin position="39"/>
        <end position="62"/>
    </location>
</feature>
<gene>
    <name evidence="2" type="ORF">GN958_ATG20718</name>
</gene>
<dbReference type="EMBL" id="JAACNO010002876">
    <property type="protein sequence ID" value="KAF4130059.1"/>
    <property type="molecule type" value="Genomic_DNA"/>
</dbReference>
<dbReference type="AlphaFoldDB" id="A0A8S9TTL5"/>
<evidence type="ECO:0000313" key="3">
    <source>
        <dbReference type="Proteomes" id="UP000704712"/>
    </source>
</evidence>
<sequence length="267" mass="30475">MAPTKGGHKHERNLRRKSKGELNYMFATLVIEKDNDSDEDFVLERIDDEDEEENLENSDPEPERALFAARGAALAEETQGGESRDFLRGDVVDDSCGAKITEHVEYTPRKRTSKHVEELEGMAVSCDKVVKVVVPFPSVEISSWEEFNNVFSDTREKIISTFVCTAVAYNSSHVKQMPTEFEWTHRVYRCTHGIAQGSRSKGHRNRKSRYCGYKARFTPTVTETVAGVYRIIIRNEVRQSDFNCTYPFSFDNAYWSAVVCNYQNVAA</sequence>
<evidence type="ECO:0000256" key="1">
    <source>
        <dbReference type="SAM" id="MobiDB-lite"/>
    </source>
</evidence>
<proteinExistence type="predicted"/>
<protein>
    <submittedName>
        <fullName evidence="2">Uncharacterized protein</fullName>
    </submittedName>
</protein>